<sequence length="48" mass="4911">MTHDSGATMGLVLSLIPPTCRRPGGPPSASAVEKDYAEPEVTLTLGEG</sequence>
<comment type="caution">
    <text evidence="2">The sequence shown here is derived from an EMBL/GenBank/DDBJ whole genome shotgun (WGS) entry which is preliminary data.</text>
</comment>
<evidence type="ECO:0000313" key="2">
    <source>
        <dbReference type="EMBL" id="GAA1615477.1"/>
    </source>
</evidence>
<dbReference type="EMBL" id="BAAAOS010000064">
    <property type="protein sequence ID" value="GAA1615477.1"/>
    <property type="molecule type" value="Genomic_DNA"/>
</dbReference>
<gene>
    <name evidence="2" type="ORF">GCM10009789_81930</name>
</gene>
<evidence type="ECO:0000256" key="1">
    <source>
        <dbReference type="SAM" id="MobiDB-lite"/>
    </source>
</evidence>
<proteinExistence type="predicted"/>
<feature type="region of interest" description="Disordered" evidence="1">
    <location>
        <begin position="16"/>
        <end position="48"/>
    </location>
</feature>
<dbReference type="Proteomes" id="UP001500393">
    <property type="component" value="Unassembled WGS sequence"/>
</dbReference>
<protein>
    <submittedName>
        <fullName evidence="2">Uncharacterized protein</fullName>
    </submittedName>
</protein>
<organism evidence="2 3">
    <name type="scientific">Kribbella sancticallisti</name>
    <dbReference type="NCBI Taxonomy" id="460087"/>
    <lineage>
        <taxon>Bacteria</taxon>
        <taxon>Bacillati</taxon>
        <taxon>Actinomycetota</taxon>
        <taxon>Actinomycetes</taxon>
        <taxon>Propionibacteriales</taxon>
        <taxon>Kribbellaceae</taxon>
        <taxon>Kribbella</taxon>
    </lineage>
</organism>
<accession>A0ABP4QM42</accession>
<reference evidence="3" key="1">
    <citation type="journal article" date="2019" name="Int. J. Syst. Evol. Microbiol.">
        <title>The Global Catalogue of Microorganisms (GCM) 10K type strain sequencing project: providing services to taxonomists for standard genome sequencing and annotation.</title>
        <authorList>
            <consortium name="The Broad Institute Genomics Platform"/>
            <consortium name="The Broad Institute Genome Sequencing Center for Infectious Disease"/>
            <person name="Wu L."/>
            <person name="Ma J."/>
        </authorList>
    </citation>
    <scope>NUCLEOTIDE SEQUENCE [LARGE SCALE GENOMIC DNA]</scope>
    <source>
        <strain evidence="3">JCM 14969</strain>
    </source>
</reference>
<keyword evidence="3" id="KW-1185">Reference proteome</keyword>
<name>A0ABP4QM42_9ACTN</name>
<evidence type="ECO:0000313" key="3">
    <source>
        <dbReference type="Proteomes" id="UP001500393"/>
    </source>
</evidence>